<evidence type="ECO:0000259" key="10">
    <source>
        <dbReference type="PROSITE" id="PS50885"/>
    </source>
</evidence>
<dbReference type="Gene3D" id="1.10.287.950">
    <property type="entry name" value="Methyl-accepting chemotaxis protein"/>
    <property type="match status" value="1"/>
</dbReference>
<keyword evidence="2" id="KW-0812">Transmembrane</keyword>
<feature type="domain" description="Methyl-accepting transducer" evidence="9">
    <location>
        <begin position="402"/>
        <end position="638"/>
    </location>
</feature>
<dbReference type="InterPro" id="IPR003660">
    <property type="entry name" value="HAMP_dom"/>
</dbReference>
<dbReference type="SMART" id="SM00304">
    <property type="entry name" value="HAMP"/>
    <property type="match status" value="1"/>
</dbReference>
<dbReference type="Pfam" id="PF00672">
    <property type="entry name" value="HAMP"/>
    <property type="match status" value="1"/>
</dbReference>
<evidence type="ECO:0000256" key="8">
    <source>
        <dbReference type="SAM" id="MobiDB-lite"/>
    </source>
</evidence>
<proteinExistence type="inferred from homology"/>
<comment type="subcellular location">
    <subcellularLocation>
        <location evidence="1">Membrane</location>
        <topology evidence="1">Multi-pass membrane protein</topology>
    </subcellularLocation>
</comment>
<keyword evidence="3" id="KW-1133">Transmembrane helix</keyword>
<dbReference type="AlphaFoldDB" id="A0A410H1N0"/>
<dbReference type="PROSITE" id="PS50885">
    <property type="entry name" value="HAMP"/>
    <property type="match status" value="1"/>
</dbReference>
<evidence type="ECO:0000313" key="12">
    <source>
        <dbReference type="Proteomes" id="UP000285478"/>
    </source>
</evidence>
<dbReference type="PANTHER" id="PTHR32089:SF119">
    <property type="entry name" value="METHYL-ACCEPTING CHEMOTAXIS PROTEIN CTPL"/>
    <property type="match status" value="1"/>
</dbReference>
<keyword evidence="12" id="KW-1185">Reference proteome</keyword>
<dbReference type="Proteomes" id="UP000285478">
    <property type="component" value="Chromosome"/>
</dbReference>
<organism evidence="11 12">
    <name type="scientific">Hydrogenovibrio thermophilus</name>
    <dbReference type="NCBI Taxonomy" id="265883"/>
    <lineage>
        <taxon>Bacteria</taxon>
        <taxon>Pseudomonadati</taxon>
        <taxon>Pseudomonadota</taxon>
        <taxon>Gammaproteobacteria</taxon>
        <taxon>Thiotrichales</taxon>
        <taxon>Piscirickettsiaceae</taxon>
        <taxon>Hydrogenovibrio</taxon>
    </lineage>
</organism>
<sequence>MEKFLQKLTIKQKMRFGFGVIWAVLAIITIQAAVNLFIVRQNVEEVVEVRQPIALQANAMTNVLEKSMNALSMYMLTGDSENLQSYAKGIEASEAMLVQLTEKMSGETSAEDMAILKRISEDLKRLPQFIEQVQVFQADRSKKFPAFDFVNREMMPYAVIIQQQINLMLNSELADLNAERQPILNTLLGMQKDWLNVLSGLRGYVAFRNEGMAADTENYLNSFERALEFMMTQQDYELTLEEEDGVEKAKTAYEAYRENFMRLKQIHQGPKWRMDTWMMKNQIQPVFLALEHDLETISTSSVGHMQETSQDVLDSTLRNLILLLSLSVIGQLVGMLISRKVTNSVVRPVIRSANAMKDIAYGEGDLTRRLHVDGKDELADLARYFNEFIGRIQDTLREVTETVRELEISSRGLLEVSHEAKEGAEQQLAASHQLTHSMVSMSEKAKSVEDHSHNTSRATDQAAARVKEGGQVVKDAAEDIRNVSEGMEKITQAVMQLSDDSQTISTVINVIREIAEQTNLLALNAAIEAARAGEHGRGFAVVADEVRGLAQRTQESTVQIERVIEKIRKATHETVKVVELGRETTQSGYESVMTVERVLSPVVILMDDINKMSSEMLTSAQSQTGLAKEVNEHINQIHNVTERTVEGTVNTESSSNRLQQLADKLDQLVHQFKI</sequence>
<dbReference type="PANTHER" id="PTHR32089">
    <property type="entry name" value="METHYL-ACCEPTING CHEMOTAXIS PROTEIN MCPB"/>
    <property type="match status" value="1"/>
</dbReference>
<protein>
    <submittedName>
        <fullName evidence="11">HAMP domain-containing protein</fullName>
    </submittedName>
</protein>
<dbReference type="GO" id="GO:0004888">
    <property type="term" value="F:transmembrane signaling receptor activity"/>
    <property type="evidence" value="ECO:0007669"/>
    <property type="project" value="InterPro"/>
</dbReference>
<evidence type="ECO:0000256" key="7">
    <source>
        <dbReference type="PROSITE-ProRule" id="PRU00284"/>
    </source>
</evidence>
<evidence type="ECO:0000313" key="11">
    <source>
        <dbReference type="EMBL" id="QAB14801.1"/>
    </source>
</evidence>
<dbReference type="Pfam" id="PF00015">
    <property type="entry name" value="MCPsignal"/>
    <property type="match status" value="1"/>
</dbReference>
<dbReference type="PRINTS" id="PR00260">
    <property type="entry name" value="CHEMTRNSDUCR"/>
</dbReference>
<dbReference type="SUPFAM" id="SSF58104">
    <property type="entry name" value="Methyl-accepting chemotaxis protein (MCP) signaling domain"/>
    <property type="match status" value="1"/>
</dbReference>
<dbReference type="CDD" id="cd06225">
    <property type="entry name" value="HAMP"/>
    <property type="match status" value="1"/>
</dbReference>
<dbReference type="RefSeq" id="WP_127120042.1">
    <property type="nucleotide sequence ID" value="NZ_CP035033.1"/>
</dbReference>
<evidence type="ECO:0000256" key="2">
    <source>
        <dbReference type="ARBA" id="ARBA00022692"/>
    </source>
</evidence>
<evidence type="ECO:0000256" key="5">
    <source>
        <dbReference type="ARBA" id="ARBA00023224"/>
    </source>
</evidence>
<dbReference type="GO" id="GO:0007165">
    <property type="term" value="P:signal transduction"/>
    <property type="evidence" value="ECO:0007669"/>
    <property type="project" value="UniProtKB-KW"/>
</dbReference>
<evidence type="ECO:0000256" key="3">
    <source>
        <dbReference type="ARBA" id="ARBA00022989"/>
    </source>
</evidence>
<comment type="similarity">
    <text evidence="6">Belongs to the methyl-accepting chemotaxis (MCP) protein family.</text>
</comment>
<dbReference type="CDD" id="cd11386">
    <property type="entry name" value="MCP_signal"/>
    <property type="match status" value="1"/>
</dbReference>
<evidence type="ECO:0000259" key="9">
    <source>
        <dbReference type="PROSITE" id="PS50111"/>
    </source>
</evidence>
<dbReference type="GO" id="GO:0006935">
    <property type="term" value="P:chemotaxis"/>
    <property type="evidence" value="ECO:0007669"/>
    <property type="project" value="InterPro"/>
</dbReference>
<dbReference type="InterPro" id="IPR004090">
    <property type="entry name" value="Chemotax_Me-accpt_rcpt"/>
</dbReference>
<dbReference type="InterPro" id="IPR004089">
    <property type="entry name" value="MCPsignal_dom"/>
</dbReference>
<evidence type="ECO:0000256" key="6">
    <source>
        <dbReference type="ARBA" id="ARBA00029447"/>
    </source>
</evidence>
<dbReference type="FunFam" id="1.10.287.950:FF:000001">
    <property type="entry name" value="Methyl-accepting chemotaxis sensory transducer"/>
    <property type="match status" value="1"/>
</dbReference>
<evidence type="ECO:0000256" key="4">
    <source>
        <dbReference type="ARBA" id="ARBA00023136"/>
    </source>
</evidence>
<accession>A0A410H1N0</accession>
<feature type="region of interest" description="Disordered" evidence="8">
    <location>
        <begin position="447"/>
        <end position="470"/>
    </location>
</feature>
<dbReference type="SMART" id="SM00283">
    <property type="entry name" value="MA"/>
    <property type="match status" value="1"/>
</dbReference>
<dbReference type="EMBL" id="CP035033">
    <property type="protein sequence ID" value="QAB14801.1"/>
    <property type="molecule type" value="Genomic_DNA"/>
</dbReference>
<feature type="domain" description="HAMP" evidence="10">
    <location>
        <begin position="343"/>
        <end position="397"/>
    </location>
</feature>
<dbReference type="GO" id="GO:0016020">
    <property type="term" value="C:membrane"/>
    <property type="evidence" value="ECO:0007669"/>
    <property type="project" value="UniProtKB-SubCell"/>
</dbReference>
<keyword evidence="4" id="KW-0472">Membrane</keyword>
<evidence type="ECO:0000256" key="1">
    <source>
        <dbReference type="ARBA" id="ARBA00004141"/>
    </source>
</evidence>
<keyword evidence="5 7" id="KW-0807">Transducer</keyword>
<dbReference type="KEGG" id="htr:EPV75_03500"/>
<gene>
    <name evidence="11" type="ORF">EPV75_03500</name>
</gene>
<dbReference type="PROSITE" id="PS50111">
    <property type="entry name" value="CHEMOTAXIS_TRANSDUC_2"/>
    <property type="match status" value="1"/>
</dbReference>
<name>A0A410H1N0_9GAMM</name>
<reference evidence="11 12" key="1">
    <citation type="journal article" date="2018" name="Environ. Microbiol.">
        <title>Genomes of ubiquitous marine and hypersaline Hydrogenovibrio, Thiomicrorhabdus and Thiomicrospira spp. encode a diversity of mechanisms to sustain chemolithoautotrophy in heterogeneous environments.</title>
        <authorList>
            <person name="Scott K.M."/>
            <person name="Williams J."/>
            <person name="Porter C.M.B."/>
            <person name="Russel S."/>
            <person name="Harmer T.L."/>
            <person name="Paul J.H."/>
            <person name="Antonen K.M."/>
            <person name="Bridges M.K."/>
            <person name="Camper G.J."/>
            <person name="Campla C.K."/>
            <person name="Casella L.G."/>
            <person name="Chase E."/>
            <person name="Conrad J.W."/>
            <person name="Cruz M.C."/>
            <person name="Dunlap D.S."/>
            <person name="Duran L."/>
            <person name="Fahsbender E.M."/>
            <person name="Goldsmith D.B."/>
            <person name="Keeley R.F."/>
            <person name="Kondoff M.R."/>
            <person name="Kussy B.I."/>
            <person name="Lane M.K."/>
            <person name="Lawler S."/>
            <person name="Leigh B.A."/>
            <person name="Lewis C."/>
            <person name="Lostal L.M."/>
            <person name="Marking D."/>
            <person name="Mancera P.A."/>
            <person name="McClenthan E.C."/>
            <person name="McIntyre E.A."/>
            <person name="Mine J.A."/>
            <person name="Modi S."/>
            <person name="Moore B.D."/>
            <person name="Morgan W.A."/>
            <person name="Nelson K.M."/>
            <person name="Nguyen K.N."/>
            <person name="Ogburn N."/>
            <person name="Parrino D.G."/>
            <person name="Pedapudi A.D."/>
            <person name="Pelham R.P."/>
            <person name="Preece A.M."/>
            <person name="Rampersad E.A."/>
            <person name="Richardson J.C."/>
            <person name="Rodgers C.M."/>
            <person name="Schaffer B.L."/>
            <person name="Sheridan N.E."/>
            <person name="Solone M.R."/>
            <person name="Staley Z.R."/>
            <person name="Tabuchi M."/>
            <person name="Waide R.J."/>
            <person name="Wanjugi P.W."/>
            <person name="Young S."/>
            <person name="Clum A."/>
            <person name="Daum C."/>
            <person name="Huntemann M."/>
            <person name="Ivanova N."/>
            <person name="Kyrpides N."/>
            <person name="Mikhailova N."/>
            <person name="Palaniappan K."/>
            <person name="Pillay M."/>
            <person name="Reddy T.B.K."/>
            <person name="Shapiro N."/>
            <person name="Stamatis D."/>
            <person name="Varghese N."/>
            <person name="Woyke T."/>
            <person name="Boden R."/>
            <person name="Freyermuth S.K."/>
            <person name="Kerfeld C.A."/>
        </authorList>
    </citation>
    <scope>NUCLEOTIDE SEQUENCE [LARGE SCALE GENOMIC DNA]</scope>
    <source>
        <strain evidence="11 12">JR-2</strain>
    </source>
</reference>